<accession>A0ABN9SS65</accession>
<dbReference type="PANTHER" id="PTHR48462:SF1">
    <property type="entry name" value="PROTEIN, PUTATIVE-RELATED"/>
    <property type="match status" value="1"/>
</dbReference>
<dbReference type="EMBL" id="CAUYUJ010012780">
    <property type="protein sequence ID" value="CAK0834577.1"/>
    <property type="molecule type" value="Genomic_DNA"/>
</dbReference>
<organism evidence="1 2">
    <name type="scientific">Prorocentrum cordatum</name>
    <dbReference type="NCBI Taxonomy" id="2364126"/>
    <lineage>
        <taxon>Eukaryota</taxon>
        <taxon>Sar</taxon>
        <taxon>Alveolata</taxon>
        <taxon>Dinophyceae</taxon>
        <taxon>Prorocentrales</taxon>
        <taxon>Prorocentraceae</taxon>
        <taxon>Prorocentrum</taxon>
    </lineage>
</organism>
<protein>
    <recommendedName>
        <fullName evidence="3">Reverse transcriptase domain-containing protein</fullName>
    </recommendedName>
</protein>
<comment type="caution">
    <text evidence="1">The sequence shown here is derived from an EMBL/GenBank/DDBJ whole genome shotgun (WGS) entry which is preliminary data.</text>
</comment>
<gene>
    <name evidence="1" type="ORF">PCOR1329_LOCUS31963</name>
</gene>
<evidence type="ECO:0000313" key="2">
    <source>
        <dbReference type="Proteomes" id="UP001189429"/>
    </source>
</evidence>
<dbReference type="PANTHER" id="PTHR48462">
    <property type="entry name" value="PROTEIN, PUTATIVE-RELATED"/>
    <property type="match status" value="1"/>
</dbReference>
<name>A0ABN9SS65_9DINO</name>
<evidence type="ECO:0008006" key="3">
    <source>
        <dbReference type="Google" id="ProtNLM"/>
    </source>
</evidence>
<sequence>GLPLAPSDLRAQHLLDAMTPATRATVTELLAAACKMRANGEAPRELAPHLAGAKLVALEEDDGGLRPIAVGEVLRRLTSKVLCDHVKGRARQVLWPLQTSCCSPLGAEATVHAVRQLRERNADEDDKVPLKLDFANSFHSLHRDPSLRVVHARFPELGRRSEQALQTWTYAPSYLGDGFLVGSNEAVARALATLQRRCPDLGLLLHLEKRELVVTCGRRPGGLADLSPAPLLADAETGADRVVLRCGSKLLGAPIGANDYCEALAQRRADKTKPALEVLANLRPQVGLALLCYCASCAKLVYIARAAPSALLSEALRCFDDGQRRALPDLLAADQTGAQWDQAASHAPGAYLASLAATRHPCCDLDPAYTRAPRSAVALEGQALLAHNALLAPADGLDPAALDRATQKQLSAAVDGRGHQTFLAGSGAADRADIVSKMLPGAPHFLEAQPSEQLGLLFEPEEIVCEVKRRPLMPACETEHFCHCREDVCDRRSRHAGLCADRVHRHNGARNVVGTFATSAGVNPTLEQPGLLPPRPHDVQVNGHRPADVYVPSWFQGASAAFDFAVSSLDKQAACVLAFHEVGRPAQEYELVKRSLDTERQCQQQGIGFIPLVAEPSGEWGPTGADTLRRLARASDWRRGERLGAGAARLFQRLSVAIRRATARAVLRRHAELSSAGGAMAAAPGLLAELGE</sequence>
<keyword evidence="2" id="KW-1185">Reference proteome</keyword>
<reference evidence="1" key="1">
    <citation type="submission" date="2023-10" db="EMBL/GenBank/DDBJ databases">
        <authorList>
            <person name="Chen Y."/>
            <person name="Shah S."/>
            <person name="Dougan E. K."/>
            <person name="Thang M."/>
            <person name="Chan C."/>
        </authorList>
    </citation>
    <scope>NUCLEOTIDE SEQUENCE [LARGE SCALE GENOMIC DNA]</scope>
</reference>
<feature type="non-terminal residue" evidence="1">
    <location>
        <position position="692"/>
    </location>
</feature>
<evidence type="ECO:0000313" key="1">
    <source>
        <dbReference type="EMBL" id="CAK0834577.1"/>
    </source>
</evidence>
<dbReference type="Proteomes" id="UP001189429">
    <property type="component" value="Unassembled WGS sequence"/>
</dbReference>
<proteinExistence type="predicted"/>
<feature type="non-terminal residue" evidence="1">
    <location>
        <position position="1"/>
    </location>
</feature>